<feature type="signal peptide" evidence="1">
    <location>
        <begin position="1"/>
        <end position="19"/>
    </location>
</feature>
<evidence type="ECO:0000256" key="1">
    <source>
        <dbReference type="SAM" id="SignalP"/>
    </source>
</evidence>
<keyword evidence="4" id="KW-1185">Reference proteome</keyword>
<accession>A0ABW2L1J9</accession>
<feature type="chain" id="PRO_5047108140" evidence="1">
    <location>
        <begin position="20"/>
        <end position="356"/>
    </location>
</feature>
<name>A0ABW2L1J9_9BACT</name>
<dbReference type="InterPro" id="IPR026588">
    <property type="entry name" value="Choice_anch_A"/>
</dbReference>
<gene>
    <name evidence="3" type="ORF">ACFQY0_03310</name>
</gene>
<evidence type="ECO:0000313" key="3">
    <source>
        <dbReference type="EMBL" id="MFC7336192.1"/>
    </source>
</evidence>
<keyword evidence="3" id="KW-0176">Collagen</keyword>
<evidence type="ECO:0000259" key="2">
    <source>
        <dbReference type="Pfam" id="PF20597"/>
    </source>
</evidence>
<sequence length="356" mass="36685">MKFSSVFLSVAIGSVGASAAATYTLQDAFRVGAFVEKNFTIEQNSGGESEGAIIVGGNFTTGTSPYNVKLRDGAYTVGSSTNVANDVVLAVGGNITYGNSNPEPIKTSGSVVYSGANASSIATNLTARPEITPRNIYSESVDVSQAFSDLRNLSNDIAAAAGGSAYATIASNTLQLPSTTSISLPTLFSGEVFIYNVNASDLDGKSTNGLSGGWPFGADDLVIFNIVGTTGDGVFNYNLDPVALGIGTVTTFGDGSTSSNPWADNILWNISGDVNFQADTSIVGMLLAPNSDFRKGNSTVEGSFIVENLIATGGGELHPITGGGFVIPTPLSEVPEPTPFLAGILLALGLWTRRRC</sequence>
<feature type="domain" description="Choice-of-anchor A" evidence="2">
    <location>
        <begin position="33"/>
        <end position="318"/>
    </location>
</feature>
<comment type="caution">
    <text evidence="3">The sequence shown here is derived from an EMBL/GenBank/DDBJ whole genome shotgun (WGS) entry which is preliminary data.</text>
</comment>
<evidence type="ECO:0000313" key="4">
    <source>
        <dbReference type="Proteomes" id="UP001596472"/>
    </source>
</evidence>
<dbReference type="Pfam" id="PF20597">
    <property type="entry name" value="pAdhesive_15"/>
    <property type="match status" value="1"/>
</dbReference>
<organism evidence="3 4">
    <name type="scientific">Haloferula chungangensis</name>
    <dbReference type="NCBI Taxonomy" id="1048331"/>
    <lineage>
        <taxon>Bacteria</taxon>
        <taxon>Pseudomonadati</taxon>
        <taxon>Verrucomicrobiota</taxon>
        <taxon>Verrucomicrobiia</taxon>
        <taxon>Verrucomicrobiales</taxon>
        <taxon>Verrucomicrobiaceae</taxon>
        <taxon>Haloferula</taxon>
    </lineage>
</organism>
<dbReference type="EMBL" id="JBHTBS010000001">
    <property type="protein sequence ID" value="MFC7336192.1"/>
    <property type="molecule type" value="Genomic_DNA"/>
</dbReference>
<keyword evidence="1" id="KW-0732">Signal</keyword>
<proteinExistence type="predicted"/>
<dbReference type="RefSeq" id="WP_379709060.1">
    <property type="nucleotide sequence ID" value="NZ_JBHTBS010000001.1"/>
</dbReference>
<reference evidence="4" key="1">
    <citation type="journal article" date="2019" name="Int. J. Syst. Evol. Microbiol.">
        <title>The Global Catalogue of Microorganisms (GCM) 10K type strain sequencing project: providing services to taxonomists for standard genome sequencing and annotation.</title>
        <authorList>
            <consortium name="The Broad Institute Genomics Platform"/>
            <consortium name="The Broad Institute Genome Sequencing Center for Infectious Disease"/>
            <person name="Wu L."/>
            <person name="Ma J."/>
        </authorList>
    </citation>
    <scope>NUCLEOTIDE SEQUENCE [LARGE SCALE GENOMIC DNA]</scope>
    <source>
        <strain evidence="4">CGMCC 4.1467</strain>
    </source>
</reference>
<dbReference type="NCBIfam" id="TIGR04215">
    <property type="entry name" value="choice_anch_A"/>
    <property type="match status" value="1"/>
</dbReference>
<protein>
    <submittedName>
        <fullName evidence="3">Collagen-binding domain-containing protein</fullName>
    </submittedName>
</protein>
<dbReference type="Proteomes" id="UP001596472">
    <property type="component" value="Unassembled WGS sequence"/>
</dbReference>